<accession>W5WMC2</accession>
<dbReference type="InterPro" id="IPR041581">
    <property type="entry name" value="Glyoxalase_6"/>
</dbReference>
<evidence type="ECO:0000313" key="2">
    <source>
        <dbReference type="EMBL" id="AHI02018.1"/>
    </source>
</evidence>
<organism evidence="2 3">
    <name type="scientific">Kutzneria albida DSM 43870</name>
    <dbReference type="NCBI Taxonomy" id="1449976"/>
    <lineage>
        <taxon>Bacteria</taxon>
        <taxon>Bacillati</taxon>
        <taxon>Actinomycetota</taxon>
        <taxon>Actinomycetes</taxon>
        <taxon>Pseudonocardiales</taxon>
        <taxon>Pseudonocardiaceae</taxon>
        <taxon>Kutzneria</taxon>
    </lineage>
</organism>
<dbReference type="STRING" id="1449976.KALB_8661"/>
<dbReference type="KEGG" id="kal:KALB_8661"/>
<dbReference type="CDD" id="cd06587">
    <property type="entry name" value="VOC"/>
    <property type="match status" value="1"/>
</dbReference>
<dbReference type="Proteomes" id="UP000019225">
    <property type="component" value="Chromosome"/>
</dbReference>
<reference evidence="2 3" key="1">
    <citation type="journal article" date="2014" name="BMC Genomics">
        <title>Complete genome sequence of producer of the glycopeptide antibiotic Aculeximycin Kutzneria albida DSM 43870T, a representative of minor genus of Pseudonocardiaceae.</title>
        <authorList>
            <person name="Rebets Y."/>
            <person name="Tokovenko B."/>
            <person name="Lushchyk I."/>
            <person name="Ruckert C."/>
            <person name="Zaburannyi N."/>
            <person name="Bechthold A."/>
            <person name="Kalinowski J."/>
            <person name="Luzhetskyy A."/>
        </authorList>
    </citation>
    <scope>NUCLEOTIDE SEQUENCE [LARGE SCALE GENOMIC DNA]</scope>
    <source>
        <strain evidence="2">DSM 43870</strain>
    </source>
</reference>
<dbReference type="HOGENOM" id="CLU_092691_1_0_11"/>
<dbReference type="InterPro" id="IPR037523">
    <property type="entry name" value="VOC_core"/>
</dbReference>
<dbReference type="SUPFAM" id="SSF54593">
    <property type="entry name" value="Glyoxalase/Bleomycin resistance protein/Dihydroxybiphenyl dioxygenase"/>
    <property type="match status" value="2"/>
</dbReference>
<gene>
    <name evidence="2" type="ORF">KALB_8661</name>
</gene>
<dbReference type="EMBL" id="CP007155">
    <property type="protein sequence ID" value="AHI02018.1"/>
    <property type="molecule type" value="Genomic_DNA"/>
</dbReference>
<dbReference type="Gene3D" id="3.10.180.10">
    <property type="entry name" value="2,3-Dihydroxybiphenyl 1,2-Dioxygenase, domain 1"/>
    <property type="match status" value="2"/>
</dbReference>
<dbReference type="PROSITE" id="PS51819">
    <property type="entry name" value="VOC"/>
    <property type="match status" value="1"/>
</dbReference>
<dbReference type="eggNOG" id="COG0346">
    <property type="taxonomic scope" value="Bacteria"/>
</dbReference>
<dbReference type="PANTHER" id="PTHR35908">
    <property type="entry name" value="HYPOTHETICAL FUSION PROTEIN"/>
    <property type="match status" value="1"/>
</dbReference>
<evidence type="ECO:0000259" key="1">
    <source>
        <dbReference type="PROSITE" id="PS51819"/>
    </source>
</evidence>
<name>W5WMC2_9PSEU</name>
<dbReference type="PANTHER" id="PTHR35908:SF1">
    <property type="entry name" value="CONSERVED PROTEIN"/>
    <property type="match status" value="1"/>
</dbReference>
<dbReference type="InterPro" id="IPR029068">
    <property type="entry name" value="Glyas_Bleomycin-R_OHBP_Dase"/>
</dbReference>
<dbReference type="Pfam" id="PF18029">
    <property type="entry name" value="Glyoxalase_6"/>
    <property type="match status" value="2"/>
</dbReference>
<feature type="domain" description="VOC" evidence="1">
    <location>
        <begin position="14"/>
        <end position="124"/>
    </location>
</feature>
<dbReference type="AlphaFoldDB" id="W5WMC2"/>
<protein>
    <recommendedName>
        <fullName evidence="1">VOC domain-containing protein</fullName>
    </recommendedName>
</protein>
<dbReference type="PATRIC" id="fig|1449976.3.peg.8699"/>
<sequence length="247" mass="26746">MSYLVGSVGDVATRLDSVVIDAADPPALARWWADALDVEITHRHEHGVGLGLDGLHLVFVPVAEPKRGHNRLHLDLASSSVEHQRATVRRLCSAGAVPCDIGQGEVPWVVLADPEGNEFCVLDPRPEYADTGPLAAVVVEAVNPLSLATFWGVASSWPLVRGDEDFASLRHSSGTGPWLEFIRGRAKTGRNRVHLELRTTGDEDSLWGEVRYLHRFGAERIDIGQGEVRCAVLADPEGNELCVSTPG</sequence>
<proteinExistence type="predicted"/>
<keyword evidence="3" id="KW-1185">Reference proteome</keyword>
<evidence type="ECO:0000313" key="3">
    <source>
        <dbReference type="Proteomes" id="UP000019225"/>
    </source>
</evidence>